<proteinExistence type="predicted"/>
<organism evidence="1 2">
    <name type="scientific">Mycobacteroides abscessus MAB_030201_1075</name>
    <dbReference type="NCBI Taxonomy" id="1335410"/>
    <lineage>
        <taxon>Bacteria</taxon>
        <taxon>Bacillati</taxon>
        <taxon>Actinomycetota</taxon>
        <taxon>Actinomycetes</taxon>
        <taxon>Mycobacteriales</taxon>
        <taxon>Mycobacteriaceae</taxon>
        <taxon>Mycobacteroides</taxon>
        <taxon>Mycobacteroides abscessus</taxon>
    </lineage>
</organism>
<evidence type="ECO:0000313" key="2">
    <source>
        <dbReference type="Proteomes" id="UP000019854"/>
    </source>
</evidence>
<sequence length="40" mass="4503">MHALEVMRTPHMCNVGDDVIDRLERLTKASKLLVTAFGHP</sequence>
<reference evidence="1 2" key="1">
    <citation type="submission" date="2014-01" db="EMBL/GenBank/DDBJ databases">
        <authorList>
            <person name="Zelazny A."/>
            <person name="Olivier K."/>
            <person name="Sampaio E.P."/>
            <person name="Holland S.M."/>
            <person name="Tallon L.J."/>
            <person name="Sadzewicz L.K."/>
            <person name="Sengamalay N."/>
            <person name="Fraser C.M."/>
            <person name="Hine E."/>
            <person name="Shefchek K.A."/>
            <person name="Das S.P."/>
            <person name="Shallom S.J."/>
            <person name="Agrawal S."/>
            <person name="Tettelin H."/>
        </authorList>
    </citation>
    <scope>NUCLEOTIDE SEQUENCE [LARGE SCALE GENOMIC DNA]</scope>
    <source>
        <strain evidence="1 2">MAB_030201_1075</strain>
    </source>
</reference>
<protein>
    <submittedName>
        <fullName evidence="1">Uncharacterized protein</fullName>
    </submittedName>
</protein>
<dbReference type="EMBL" id="JAOX01000001">
    <property type="protein sequence ID" value="ETZ87514.1"/>
    <property type="molecule type" value="Genomic_DNA"/>
</dbReference>
<dbReference type="Proteomes" id="UP000019854">
    <property type="component" value="Unassembled WGS sequence"/>
</dbReference>
<gene>
    <name evidence="1" type="ORF">L829_1061</name>
</gene>
<accession>A0A829PED0</accession>
<dbReference type="AlphaFoldDB" id="A0A829PED0"/>
<comment type="caution">
    <text evidence="1">The sequence shown here is derived from an EMBL/GenBank/DDBJ whole genome shotgun (WGS) entry which is preliminary data.</text>
</comment>
<name>A0A829PED0_9MYCO</name>
<evidence type="ECO:0000313" key="1">
    <source>
        <dbReference type="EMBL" id="ETZ87514.1"/>
    </source>
</evidence>